<organism evidence="7">
    <name type="scientific">Methanosarcina barkeri (strain Fusaro / DSM 804)</name>
    <dbReference type="NCBI Taxonomy" id="269797"/>
    <lineage>
        <taxon>Archaea</taxon>
        <taxon>Methanobacteriati</taxon>
        <taxon>Methanobacteriota</taxon>
        <taxon>Stenosarchaea group</taxon>
        <taxon>Methanomicrobia</taxon>
        <taxon>Methanosarcinales</taxon>
        <taxon>Methanosarcinaceae</taxon>
        <taxon>Methanosarcina</taxon>
    </lineage>
</organism>
<feature type="transmembrane region" description="Helical" evidence="6">
    <location>
        <begin position="47"/>
        <end position="70"/>
    </location>
</feature>
<feature type="transmembrane region" description="Helical" evidence="6">
    <location>
        <begin position="164"/>
        <end position="184"/>
    </location>
</feature>
<feature type="transmembrane region" description="Helical" evidence="6">
    <location>
        <begin position="91"/>
        <end position="114"/>
    </location>
</feature>
<feature type="transmembrane region" description="Helical" evidence="6">
    <location>
        <begin position="235"/>
        <end position="255"/>
    </location>
</feature>
<keyword evidence="4 6" id="KW-1133">Transmembrane helix</keyword>
<dbReference type="eggNOG" id="arCOG02210">
    <property type="taxonomic scope" value="Archaea"/>
</dbReference>
<evidence type="ECO:0000256" key="1">
    <source>
        <dbReference type="ARBA" id="ARBA00004651"/>
    </source>
</evidence>
<evidence type="ECO:0008006" key="8">
    <source>
        <dbReference type="Google" id="ProtNLM"/>
    </source>
</evidence>
<accession>Q46GL2</accession>
<dbReference type="KEGG" id="mba:Mbar_B3744"/>
<feature type="transmembrane region" description="Helical" evidence="6">
    <location>
        <begin position="322"/>
        <end position="344"/>
    </location>
</feature>
<dbReference type="OrthoDB" id="107091at2157"/>
<geneLocation type="plasmid" evidence="7">
    <name>1</name>
</geneLocation>
<protein>
    <recommendedName>
        <fullName evidence="8">Polysaccharide biosynthesis protein</fullName>
    </recommendedName>
</protein>
<keyword evidence="3 6" id="KW-0812">Transmembrane</keyword>
<gene>
    <name evidence="7" type="ordered locus">Mbar_B3744</name>
</gene>
<feature type="transmembrane region" description="Helical" evidence="6">
    <location>
        <begin position="190"/>
        <end position="214"/>
    </location>
</feature>
<feature type="transmembrane region" description="Helical" evidence="6">
    <location>
        <begin position="473"/>
        <end position="495"/>
    </location>
</feature>
<feature type="transmembrane region" description="Helical" evidence="6">
    <location>
        <begin position="134"/>
        <end position="157"/>
    </location>
</feature>
<evidence type="ECO:0000256" key="3">
    <source>
        <dbReference type="ARBA" id="ARBA00022692"/>
    </source>
</evidence>
<sequence length="525" mass="58126">MLNSMDPQNVFSKQVPKNLIANIVYFIVSLASGLFLVPYFINSLGVASYAMIPLATSFTAYVNLIMVSLNTSVSRPITIELQREEFKKANVTFNTALFGTLVIILLMLPIVLLLSYYSPLFFGVPSSQENATRILFLGVISAFLLRAWSSNFGVFLFAYNRLDLLNIINAINILLQLGLIILFFKLDSPNLAYIGLAYLIAAIVAFVLTVFFSHKISPLLTINIKDFSRSKAKEIMEMGGWVIITQIGSLFFLQIDLIVVNKLFGTLAGGEYSIAFMWSSVLRTIAGVLISILTPVILTYYIKGKTEELINLSKSAIKLTGFALALPIGFICGFAPQLLFLWVGPEFVKLSPLMLIMLSHLVINLPVMLLFDINVAYNKVRTPGIVTFWMGIGNFLLEVILPFVTGWGYYGVAVAGAIVLILKNAIFIPWYATKVLGIPRTTFMGSMFPGALAMLIIAGACRLINFFVPISGLGPLIIFGIIVTIVYMGGIWIFTKENVERQIIMSIIPSFIKYRLKLKIKSSAK</sequence>
<feature type="transmembrane region" description="Helical" evidence="6">
    <location>
        <begin position="407"/>
        <end position="431"/>
    </location>
</feature>
<evidence type="ECO:0000256" key="4">
    <source>
        <dbReference type="ARBA" id="ARBA00022989"/>
    </source>
</evidence>
<keyword evidence="7" id="KW-0614">Plasmid</keyword>
<proteinExistence type="predicted"/>
<dbReference type="PANTHER" id="PTHR30250">
    <property type="entry name" value="PST FAMILY PREDICTED COLANIC ACID TRANSPORTER"/>
    <property type="match status" value="1"/>
</dbReference>
<name>Q46GL2_METBF</name>
<evidence type="ECO:0000256" key="6">
    <source>
        <dbReference type="SAM" id="Phobius"/>
    </source>
</evidence>
<reference evidence="7" key="1">
    <citation type="submission" date="2005-08" db="EMBL/GenBank/DDBJ databases">
        <title>Complete sequence of plasmid 1 of Methanosarcina barkeri str. fusaro.</title>
        <authorList>
            <person name="Copeland A."/>
            <person name="Lucas S."/>
            <person name="Lapidus A."/>
            <person name="Barry K."/>
            <person name="Detter J.C."/>
            <person name="Glavina T."/>
            <person name="Hammon N."/>
            <person name="Israni S."/>
            <person name="Pitluck S."/>
            <person name="Goodwin L.A."/>
            <person name="Saunders E.H."/>
            <person name="Schmutz J."/>
            <person name="Larimer F."/>
            <person name="Land M."/>
            <person name="Anderson I."/>
            <person name="Richardson P."/>
        </authorList>
    </citation>
    <scope>NUCLEOTIDE SEQUENCE</scope>
    <source>
        <strain evidence="7">Fusaro</strain>
        <plasmid evidence="7">1</plasmid>
    </source>
</reference>
<dbReference type="HOGENOM" id="CLU_039594_1_0_2"/>
<keyword evidence="2" id="KW-1003">Cell membrane</keyword>
<evidence type="ECO:0000256" key="5">
    <source>
        <dbReference type="ARBA" id="ARBA00023136"/>
    </source>
</evidence>
<dbReference type="AlphaFoldDB" id="Q46GL2"/>
<evidence type="ECO:0000256" key="2">
    <source>
        <dbReference type="ARBA" id="ARBA00022475"/>
    </source>
</evidence>
<feature type="transmembrane region" description="Helical" evidence="6">
    <location>
        <begin position="383"/>
        <end position="401"/>
    </location>
</feature>
<dbReference type="PaxDb" id="269797-Mbar_B3744"/>
<feature type="transmembrane region" description="Helical" evidence="6">
    <location>
        <begin position="20"/>
        <end position="41"/>
    </location>
</feature>
<dbReference type="InterPro" id="IPR050833">
    <property type="entry name" value="Poly_Biosynth_Transport"/>
</dbReference>
<evidence type="ECO:0000313" key="7">
    <source>
        <dbReference type="EMBL" id="AAZ68980.1"/>
    </source>
</evidence>
<dbReference type="GO" id="GO:0005886">
    <property type="term" value="C:plasma membrane"/>
    <property type="evidence" value="ECO:0007669"/>
    <property type="project" value="UniProtKB-SubCell"/>
</dbReference>
<comment type="subcellular location">
    <subcellularLocation>
        <location evidence="1">Cell membrane</location>
        <topology evidence="1">Multi-pass membrane protein</topology>
    </subcellularLocation>
</comment>
<feature type="transmembrane region" description="Helical" evidence="6">
    <location>
        <begin position="350"/>
        <end position="371"/>
    </location>
</feature>
<feature type="transmembrane region" description="Helical" evidence="6">
    <location>
        <begin position="275"/>
        <end position="301"/>
    </location>
</feature>
<dbReference type="EMBL" id="CP000098">
    <property type="protein sequence ID" value="AAZ68980.1"/>
    <property type="molecule type" value="Genomic_DNA"/>
</dbReference>
<dbReference type="PANTHER" id="PTHR30250:SF26">
    <property type="entry name" value="PSMA PROTEIN"/>
    <property type="match status" value="1"/>
</dbReference>
<feature type="transmembrane region" description="Helical" evidence="6">
    <location>
        <begin position="443"/>
        <end position="467"/>
    </location>
</feature>
<keyword evidence="5 6" id="KW-0472">Membrane</keyword>